<dbReference type="Gene3D" id="3.40.640.10">
    <property type="entry name" value="Type I PLP-dependent aspartate aminotransferase-like (Major domain)"/>
    <property type="match status" value="1"/>
</dbReference>
<keyword evidence="6" id="KW-0663">Pyridoxal phosphate</keyword>
<dbReference type="Gene3D" id="3.90.1150.10">
    <property type="entry name" value="Aspartate Aminotransferase, domain 1"/>
    <property type="match status" value="1"/>
</dbReference>
<dbReference type="EMBL" id="BEGY01000244">
    <property type="protein sequence ID" value="GAX86210.1"/>
    <property type="molecule type" value="Genomic_DNA"/>
</dbReference>
<comment type="pathway">
    <text evidence="3">Porphyrin-containing compound metabolism; protoporphyrin-IX biosynthesis; 5-aminolevulinate from L-glutamyl-tRNA(Glu): step 2/2.</text>
</comment>
<dbReference type="GO" id="GO:0030170">
    <property type="term" value="F:pyridoxal phosphate binding"/>
    <property type="evidence" value="ECO:0007669"/>
    <property type="project" value="InterPro"/>
</dbReference>
<keyword evidence="8" id="KW-0627">Porphyrin biosynthesis</keyword>
<dbReference type="InterPro" id="IPR015422">
    <property type="entry name" value="PyrdxlP-dep_Trfase_small"/>
</dbReference>
<evidence type="ECO:0000256" key="2">
    <source>
        <dbReference type="ARBA" id="ARBA00001933"/>
    </source>
</evidence>
<feature type="domain" description="SET" evidence="9">
    <location>
        <begin position="259"/>
        <end position="363"/>
    </location>
</feature>
<dbReference type="CDD" id="cd20071">
    <property type="entry name" value="SET_SMYD"/>
    <property type="match status" value="1"/>
</dbReference>
<dbReference type="NCBIfam" id="NF000818">
    <property type="entry name" value="PRK00062.1"/>
    <property type="match status" value="1"/>
</dbReference>
<dbReference type="InterPro" id="IPR001214">
    <property type="entry name" value="SET_dom"/>
</dbReference>
<comment type="catalytic activity">
    <reaction evidence="1">
        <text>(S)-4-amino-5-oxopentanoate = 5-aminolevulinate</text>
        <dbReference type="Rhea" id="RHEA:14265"/>
        <dbReference type="ChEBI" id="CHEBI:57501"/>
        <dbReference type="ChEBI" id="CHEBI:356416"/>
        <dbReference type="EC" id="5.4.3.8"/>
    </reaction>
</comment>
<reference evidence="10 11" key="1">
    <citation type="submission" date="2017-08" db="EMBL/GenBank/DDBJ databases">
        <title>Acidophilic green algal genome provides insights into adaptation to an acidic environment.</title>
        <authorList>
            <person name="Hirooka S."/>
            <person name="Hirose Y."/>
            <person name="Kanesaki Y."/>
            <person name="Higuchi S."/>
            <person name="Fujiwara T."/>
            <person name="Onuma R."/>
            <person name="Era A."/>
            <person name="Ohbayashi R."/>
            <person name="Uzuka A."/>
            <person name="Nozaki H."/>
            <person name="Yoshikawa H."/>
            <person name="Miyagishima S.Y."/>
        </authorList>
    </citation>
    <scope>NUCLEOTIDE SEQUENCE [LARGE SCALE GENOMIC DNA]</scope>
    <source>
        <strain evidence="10 11">NIES-2499</strain>
    </source>
</reference>
<dbReference type="InterPro" id="IPR005814">
    <property type="entry name" value="Aminotrans_3"/>
</dbReference>
<name>A0A250XTT4_9CHLO</name>
<evidence type="ECO:0000259" key="9">
    <source>
        <dbReference type="PROSITE" id="PS50280"/>
    </source>
</evidence>
<dbReference type="GO" id="GO:0006779">
    <property type="term" value="P:porphyrin-containing compound biosynthetic process"/>
    <property type="evidence" value="ECO:0007669"/>
    <property type="project" value="UniProtKB-KW"/>
</dbReference>
<dbReference type="GO" id="GO:0008483">
    <property type="term" value="F:transaminase activity"/>
    <property type="evidence" value="ECO:0007669"/>
    <property type="project" value="InterPro"/>
</dbReference>
<dbReference type="GO" id="GO:0042286">
    <property type="term" value="F:glutamate-1-semialdehyde 2,1-aminomutase activity"/>
    <property type="evidence" value="ECO:0007669"/>
    <property type="project" value="UniProtKB-EC"/>
</dbReference>
<sequence length="626" mass="67974">MVIERVPSVEMVRFVSSGTEACLSVLRLMRAFTKRDKIIKFVGCYHGHADSFLVKAGSGVITLGLPDSPGVPANVAAATLTATYNDLEAVKELFAANKGEIAGVILEPVVGNAGFITPTKEFLQGLREVTQAEGALLCFDEVMTGFRISKGCAQEYFGITPDLTTMGKVIGGGMPVGAYGGRKDVMMMVAPAGPMYQAGTLSGNPLAMSAGIKTLEILARPGTYEHLQKVTKMLVDGLLEAGRDAGHDICGSNISDILQNVKYKESGLDNMGCSSRMLSFEDMNMEQREGAISLNMFGEESQDMTLTLARGGTPQGHLGLWLDFSMFNHSCWGNAVHFTVEDRMIVRAARRIQKGEEVCINYLGRGSLAPVDRRLDVLQDTLGFKCSCPRCAYELNGGALISSAIQGFMEEAVQKLGPALEVAAQARDIEEIQACADRLRIMTLSLHDLIGSVNSPSSSSQPSETAAWLQASAYELYSAFCTCLELLYSWSLEDATSSSLNPKLTPVNKDLTEDKDSCGMILTFTSTTAEFNAALTQLHSVVSNSSPVSDLHLLLSVKRWSLQQQWLEAKFPFFEKKNDMMSQTSEMDEMKRGVCEILQARYGPVSPDVMVRLINASSRALDLVQI</sequence>
<dbReference type="Gene3D" id="2.170.270.10">
    <property type="entry name" value="SET domain"/>
    <property type="match status" value="1"/>
</dbReference>
<dbReference type="EC" id="5.4.3.8" evidence="5"/>
<dbReference type="PROSITE" id="PS50280">
    <property type="entry name" value="SET"/>
    <property type="match status" value="1"/>
</dbReference>
<dbReference type="AlphaFoldDB" id="A0A250XTT4"/>
<evidence type="ECO:0000313" key="10">
    <source>
        <dbReference type="EMBL" id="GAX86210.1"/>
    </source>
</evidence>
<gene>
    <name evidence="10" type="ORF">CEUSTIGMA_g13624.t1</name>
</gene>
<dbReference type="CDD" id="cd00610">
    <property type="entry name" value="OAT_like"/>
    <property type="match status" value="1"/>
</dbReference>
<protein>
    <recommendedName>
        <fullName evidence="5">glutamate-1-semialdehyde 2,1-aminomutase</fullName>
        <ecNumber evidence="5">5.4.3.8</ecNumber>
    </recommendedName>
</protein>
<dbReference type="Pfam" id="PF00856">
    <property type="entry name" value="SET"/>
    <property type="match status" value="1"/>
</dbReference>
<keyword evidence="7" id="KW-0413">Isomerase</keyword>
<evidence type="ECO:0000256" key="4">
    <source>
        <dbReference type="ARBA" id="ARBA00008981"/>
    </source>
</evidence>
<dbReference type="Proteomes" id="UP000232323">
    <property type="component" value="Unassembled WGS sequence"/>
</dbReference>
<proteinExistence type="inferred from homology"/>
<organism evidence="10 11">
    <name type="scientific">Chlamydomonas eustigma</name>
    <dbReference type="NCBI Taxonomy" id="1157962"/>
    <lineage>
        <taxon>Eukaryota</taxon>
        <taxon>Viridiplantae</taxon>
        <taxon>Chlorophyta</taxon>
        <taxon>core chlorophytes</taxon>
        <taxon>Chlorophyceae</taxon>
        <taxon>CS clade</taxon>
        <taxon>Chlamydomonadales</taxon>
        <taxon>Chlamydomonadaceae</taxon>
        <taxon>Chlamydomonas</taxon>
    </lineage>
</organism>
<dbReference type="PANTHER" id="PTHR43713">
    <property type="entry name" value="GLUTAMATE-1-SEMIALDEHYDE 2,1-AMINOMUTASE"/>
    <property type="match status" value="1"/>
</dbReference>
<evidence type="ECO:0000256" key="5">
    <source>
        <dbReference type="ARBA" id="ARBA00012143"/>
    </source>
</evidence>
<evidence type="ECO:0000256" key="7">
    <source>
        <dbReference type="ARBA" id="ARBA00023235"/>
    </source>
</evidence>
<accession>A0A250XTT4</accession>
<evidence type="ECO:0000256" key="1">
    <source>
        <dbReference type="ARBA" id="ARBA00001579"/>
    </source>
</evidence>
<dbReference type="SUPFAM" id="SSF53383">
    <property type="entry name" value="PLP-dependent transferases"/>
    <property type="match status" value="1"/>
</dbReference>
<dbReference type="Pfam" id="PF00202">
    <property type="entry name" value="Aminotran_3"/>
    <property type="match status" value="1"/>
</dbReference>
<dbReference type="PANTHER" id="PTHR43713:SF3">
    <property type="entry name" value="GLUTAMATE-1-SEMIALDEHYDE 2,1-AMINOMUTASE 1, CHLOROPLASTIC-RELATED"/>
    <property type="match status" value="1"/>
</dbReference>
<evidence type="ECO:0000313" key="11">
    <source>
        <dbReference type="Proteomes" id="UP000232323"/>
    </source>
</evidence>
<dbReference type="FunFam" id="3.40.640.10:FF:000021">
    <property type="entry name" value="Glutamate-1-semialdehyde 2,1-aminomutase"/>
    <property type="match status" value="1"/>
</dbReference>
<comment type="similarity">
    <text evidence="4">Belongs to the class-III pyridoxal-phosphate-dependent aminotransferase family. HemL subfamily.</text>
</comment>
<dbReference type="InterPro" id="IPR049704">
    <property type="entry name" value="Aminotrans_3_PPA_site"/>
</dbReference>
<evidence type="ECO:0000256" key="6">
    <source>
        <dbReference type="ARBA" id="ARBA00022898"/>
    </source>
</evidence>
<dbReference type="PROSITE" id="PS00600">
    <property type="entry name" value="AA_TRANSFER_CLASS_3"/>
    <property type="match status" value="1"/>
</dbReference>
<comment type="cofactor">
    <cofactor evidence="2">
        <name>pyridoxal 5'-phosphate</name>
        <dbReference type="ChEBI" id="CHEBI:597326"/>
    </cofactor>
</comment>
<dbReference type="InterPro" id="IPR015421">
    <property type="entry name" value="PyrdxlP-dep_Trfase_major"/>
</dbReference>
<dbReference type="InterPro" id="IPR046341">
    <property type="entry name" value="SET_dom_sf"/>
</dbReference>
<dbReference type="InterPro" id="IPR015424">
    <property type="entry name" value="PyrdxlP-dep_Trfase"/>
</dbReference>
<comment type="caution">
    <text evidence="10">The sequence shown here is derived from an EMBL/GenBank/DDBJ whole genome shotgun (WGS) entry which is preliminary data.</text>
</comment>
<dbReference type="OrthoDB" id="425114at2759"/>
<dbReference type="STRING" id="1157962.A0A250XTT4"/>
<evidence type="ECO:0000256" key="3">
    <source>
        <dbReference type="ARBA" id="ARBA00004819"/>
    </source>
</evidence>
<keyword evidence="11" id="KW-1185">Reference proteome</keyword>
<dbReference type="SUPFAM" id="SSF82199">
    <property type="entry name" value="SET domain"/>
    <property type="match status" value="1"/>
</dbReference>
<evidence type="ECO:0000256" key="8">
    <source>
        <dbReference type="ARBA" id="ARBA00023244"/>
    </source>
</evidence>